<dbReference type="KEGG" id="cvn:111137971"/>
<dbReference type="GeneID" id="111137971"/>
<accession>A0A8B8EZP9</accession>
<comment type="caution">
    <text evidence="3">Lacks conserved residue(s) required for the propagation of feature annotation.</text>
</comment>
<protein>
    <submittedName>
        <fullName evidence="9">Uncharacterized protein LOC111137971 isoform X1</fullName>
    </submittedName>
</protein>
<dbReference type="SMART" id="SM00042">
    <property type="entry name" value="CUB"/>
    <property type="match status" value="1"/>
</dbReference>
<dbReference type="PANTHER" id="PTHR46746:SF9">
    <property type="entry name" value="CD209 ANTIGEN-LIKE PROTEIN C-LIKE"/>
    <property type="match status" value="1"/>
</dbReference>
<dbReference type="CDD" id="cd00037">
    <property type="entry name" value="CLECT"/>
    <property type="match status" value="1"/>
</dbReference>
<name>A0A8B8EZP9_CRAVI</name>
<dbReference type="InterPro" id="IPR051379">
    <property type="entry name" value="C-type_Lectin_Receptor_IMM"/>
</dbReference>
<keyword evidence="8" id="KW-1185">Reference proteome</keyword>
<dbReference type="PANTHER" id="PTHR46746">
    <property type="entry name" value="KILLER CELL LECTIN-LIKE RECEPTOR SUBFAMILY F MEMBER 2"/>
    <property type="match status" value="1"/>
</dbReference>
<dbReference type="SUPFAM" id="SSF49854">
    <property type="entry name" value="Spermadhesin, CUB domain"/>
    <property type="match status" value="1"/>
</dbReference>
<dbReference type="SMART" id="SM00034">
    <property type="entry name" value="CLECT"/>
    <property type="match status" value="1"/>
</dbReference>
<dbReference type="Gene3D" id="2.60.120.290">
    <property type="entry name" value="Spermadhesin, CUB domain"/>
    <property type="match status" value="1"/>
</dbReference>
<dbReference type="AlphaFoldDB" id="A0A8B8EZP9"/>
<evidence type="ECO:0000313" key="8">
    <source>
        <dbReference type="Proteomes" id="UP000694844"/>
    </source>
</evidence>
<dbReference type="PROSITE" id="PS50041">
    <property type="entry name" value="C_TYPE_LECTIN_2"/>
    <property type="match status" value="1"/>
</dbReference>
<gene>
    <name evidence="9" type="primary">LOC111137971</name>
</gene>
<keyword evidence="2" id="KW-1015">Disulfide bond</keyword>
<dbReference type="InterPro" id="IPR000859">
    <property type="entry name" value="CUB_dom"/>
</dbReference>
<proteinExistence type="predicted"/>
<organism evidence="8 9">
    <name type="scientific">Crassostrea virginica</name>
    <name type="common">Eastern oyster</name>
    <dbReference type="NCBI Taxonomy" id="6565"/>
    <lineage>
        <taxon>Eukaryota</taxon>
        <taxon>Metazoa</taxon>
        <taxon>Spiralia</taxon>
        <taxon>Lophotrochozoa</taxon>
        <taxon>Mollusca</taxon>
        <taxon>Bivalvia</taxon>
        <taxon>Autobranchia</taxon>
        <taxon>Pteriomorphia</taxon>
        <taxon>Ostreida</taxon>
        <taxon>Ostreoidea</taxon>
        <taxon>Ostreidae</taxon>
        <taxon>Crassostrea</taxon>
    </lineage>
</organism>
<dbReference type="InterPro" id="IPR035914">
    <property type="entry name" value="Sperma_CUB_dom_sf"/>
</dbReference>
<dbReference type="Pfam" id="PF00059">
    <property type="entry name" value="Lectin_C"/>
    <property type="match status" value="1"/>
</dbReference>
<evidence type="ECO:0000259" key="7">
    <source>
        <dbReference type="PROSITE" id="PS50041"/>
    </source>
</evidence>
<keyword evidence="5" id="KW-1133">Transmembrane helix</keyword>
<reference evidence="9" key="1">
    <citation type="submission" date="2025-08" db="UniProtKB">
        <authorList>
            <consortium name="RefSeq"/>
        </authorList>
    </citation>
    <scope>IDENTIFICATION</scope>
    <source>
        <tissue evidence="9">Whole sample</tissue>
    </source>
</reference>
<feature type="region of interest" description="Disordered" evidence="4">
    <location>
        <begin position="356"/>
        <end position="408"/>
    </location>
</feature>
<sequence>MFYYHQDDKIDMKILNTLLLLTYISAFIICRAIATTYYCKDKETINIEGESSGTIHTLASGASKYDNNVDCSWKINAGDGNKIHFKILSSSLEYTPPYTSCFTRDSLFLLSGDSPSSDVLVSICGNFNPFEITSKGQHVYLRFSTNDKNFYDYSGISLQFQTFGNTSCPPGWRELSPLNCFKIMKNPLDGLIWSKAQEYCGYSLSNLIVIPTEDIFTDVQEYAKNVSVDELWIGLNDIETEDSVKWIDGSAVYPSNRLQSSSISDTKDCVIHDTKLKKWVFKYCSREKFPFACQRHKVGETELFKIPEPIEKKDFDPVSLRWVIILSIGGVILFIILVTALYCWMKKKRAKRIRAENNRRDNYRPTRTTRETRQSILAESSTTEQRNSQRSPRNSWSQNEVRPSAPPSYEEAQLDLYIRKLT</sequence>
<dbReference type="InterPro" id="IPR016187">
    <property type="entry name" value="CTDL_fold"/>
</dbReference>
<dbReference type="PROSITE" id="PS01180">
    <property type="entry name" value="CUB"/>
    <property type="match status" value="1"/>
</dbReference>
<dbReference type="InterPro" id="IPR001304">
    <property type="entry name" value="C-type_lectin-like"/>
</dbReference>
<evidence type="ECO:0000256" key="5">
    <source>
        <dbReference type="SAM" id="Phobius"/>
    </source>
</evidence>
<dbReference type="SUPFAM" id="SSF56436">
    <property type="entry name" value="C-type lectin-like"/>
    <property type="match status" value="1"/>
</dbReference>
<dbReference type="CDD" id="cd00041">
    <property type="entry name" value="CUB"/>
    <property type="match status" value="1"/>
</dbReference>
<feature type="domain" description="C-type lectin" evidence="7">
    <location>
        <begin position="180"/>
        <end position="288"/>
    </location>
</feature>
<evidence type="ECO:0000256" key="1">
    <source>
        <dbReference type="ARBA" id="ARBA00022734"/>
    </source>
</evidence>
<evidence type="ECO:0000259" key="6">
    <source>
        <dbReference type="PROSITE" id="PS01180"/>
    </source>
</evidence>
<feature type="compositionally biased region" description="Polar residues" evidence="4">
    <location>
        <begin position="374"/>
        <end position="401"/>
    </location>
</feature>
<dbReference type="InterPro" id="IPR016186">
    <property type="entry name" value="C-type_lectin-like/link_sf"/>
</dbReference>
<dbReference type="RefSeq" id="XP_022345412.1">
    <property type="nucleotide sequence ID" value="XM_022489704.1"/>
</dbReference>
<dbReference type="Proteomes" id="UP000694844">
    <property type="component" value="Chromosome 5"/>
</dbReference>
<dbReference type="GO" id="GO:0030246">
    <property type="term" value="F:carbohydrate binding"/>
    <property type="evidence" value="ECO:0007669"/>
    <property type="project" value="UniProtKB-KW"/>
</dbReference>
<keyword evidence="5" id="KW-0812">Transmembrane</keyword>
<dbReference type="Gene3D" id="3.10.100.10">
    <property type="entry name" value="Mannose-Binding Protein A, subunit A"/>
    <property type="match status" value="1"/>
</dbReference>
<evidence type="ECO:0000313" key="9">
    <source>
        <dbReference type="RefSeq" id="XP_022345412.1"/>
    </source>
</evidence>
<evidence type="ECO:0000256" key="3">
    <source>
        <dbReference type="PROSITE-ProRule" id="PRU00059"/>
    </source>
</evidence>
<feature type="domain" description="CUB" evidence="6">
    <location>
        <begin position="39"/>
        <end position="163"/>
    </location>
</feature>
<evidence type="ECO:0000256" key="2">
    <source>
        <dbReference type="ARBA" id="ARBA00023157"/>
    </source>
</evidence>
<feature type="compositionally biased region" description="Basic and acidic residues" evidence="4">
    <location>
        <begin position="356"/>
        <end position="373"/>
    </location>
</feature>
<feature type="transmembrane region" description="Helical" evidence="5">
    <location>
        <begin position="12"/>
        <end position="34"/>
    </location>
</feature>
<evidence type="ECO:0000256" key="4">
    <source>
        <dbReference type="SAM" id="MobiDB-lite"/>
    </source>
</evidence>
<keyword evidence="5" id="KW-0472">Membrane</keyword>
<keyword evidence="1" id="KW-0430">Lectin</keyword>
<dbReference type="OrthoDB" id="6133475at2759"/>
<feature type="transmembrane region" description="Helical" evidence="5">
    <location>
        <begin position="322"/>
        <end position="344"/>
    </location>
</feature>
<dbReference type="Pfam" id="PF00431">
    <property type="entry name" value="CUB"/>
    <property type="match status" value="1"/>
</dbReference>